<dbReference type="Gene3D" id="2.20.25.240">
    <property type="match status" value="1"/>
</dbReference>
<name>A0A0A9WXZ6_LYGHE</name>
<gene>
    <name evidence="1" type="ORF">CM83_19909</name>
    <name evidence="2" type="ORF">g.33414</name>
</gene>
<protein>
    <submittedName>
        <fullName evidence="1">Uncharacterized protein</fullName>
    </submittedName>
</protein>
<dbReference type="EMBL" id="GBHO01033899">
    <property type="protein sequence ID" value="JAG09705.1"/>
    <property type="molecule type" value="Transcribed_RNA"/>
</dbReference>
<organism evidence="1">
    <name type="scientific">Lygus hesperus</name>
    <name type="common">Western plant bug</name>
    <dbReference type="NCBI Taxonomy" id="30085"/>
    <lineage>
        <taxon>Eukaryota</taxon>
        <taxon>Metazoa</taxon>
        <taxon>Ecdysozoa</taxon>
        <taxon>Arthropoda</taxon>
        <taxon>Hexapoda</taxon>
        <taxon>Insecta</taxon>
        <taxon>Pterygota</taxon>
        <taxon>Neoptera</taxon>
        <taxon>Paraneoptera</taxon>
        <taxon>Hemiptera</taxon>
        <taxon>Heteroptera</taxon>
        <taxon>Panheteroptera</taxon>
        <taxon>Cimicomorpha</taxon>
        <taxon>Miridae</taxon>
        <taxon>Mirini</taxon>
        <taxon>Lygus</taxon>
    </lineage>
</organism>
<dbReference type="AlphaFoldDB" id="A0A0A9WXZ6"/>
<reference evidence="2" key="3">
    <citation type="journal article" date="2016" name="Gigascience">
        <title>De novo construction of an expanded transcriptome assembly for the western tarnished plant bug, Lygus hesperus.</title>
        <authorList>
            <person name="Tassone E.E."/>
            <person name="Geib S.M."/>
            <person name="Hall B."/>
            <person name="Fabrick J.A."/>
            <person name="Brent C.S."/>
            <person name="Hull J.J."/>
        </authorList>
    </citation>
    <scope>NUCLEOTIDE SEQUENCE</scope>
</reference>
<reference evidence="1" key="2">
    <citation type="submission" date="2014-07" db="EMBL/GenBank/DDBJ databases">
        <authorList>
            <person name="Hull J."/>
        </authorList>
    </citation>
    <scope>NUCLEOTIDE SEQUENCE</scope>
</reference>
<dbReference type="EMBL" id="GDHC01020836">
    <property type="protein sequence ID" value="JAP97792.1"/>
    <property type="molecule type" value="Transcribed_RNA"/>
</dbReference>
<proteinExistence type="predicted"/>
<sequence>TAGNSQVEKLARLVDKTRIVTANTITPSMNQLLEMIRRPTRPKFISTVESSYKISDVGEDEFGRPVIVFEGAEFVRNKMMSSTGEEKWKCRTGNCPAGLRTVGKGHSLVITGTENLEESRHVLQHRR</sequence>
<evidence type="ECO:0000313" key="1">
    <source>
        <dbReference type="EMBL" id="JAG09705.1"/>
    </source>
</evidence>
<feature type="non-terminal residue" evidence="1">
    <location>
        <position position="1"/>
    </location>
</feature>
<evidence type="ECO:0000313" key="2">
    <source>
        <dbReference type="EMBL" id="JAP97792.1"/>
    </source>
</evidence>
<reference evidence="1" key="1">
    <citation type="journal article" date="2014" name="PLoS ONE">
        <title>Transcriptome-Based Identification of ABC Transporters in the Western Tarnished Plant Bug Lygus hesperus.</title>
        <authorList>
            <person name="Hull J.J."/>
            <person name="Chaney K."/>
            <person name="Geib S.M."/>
            <person name="Fabrick J.A."/>
            <person name="Brent C.S."/>
            <person name="Walsh D."/>
            <person name="Lavine L.C."/>
        </authorList>
    </citation>
    <scope>NUCLEOTIDE SEQUENCE</scope>
</reference>
<accession>A0A0A9WXZ6</accession>